<proteinExistence type="predicted"/>
<reference evidence="6 7" key="1">
    <citation type="submission" date="2018-10" db="EMBL/GenBank/DDBJ databases">
        <title>Notoacmeibacter sp. M2BS9Y-3-1, whole genome shotgun sequence.</title>
        <authorList>
            <person name="Tuo L."/>
        </authorList>
    </citation>
    <scope>NUCLEOTIDE SEQUENCE [LARGE SCALE GENOMIC DNA]</scope>
    <source>
        <strain evidence="6 7">M2BS9Y-3-1</strain>
    </source>
</reference>
<dbReference type="AlphaFoldDB" id="A0A3L7J9M9"/>
<dbReference type="InterPro" id="IPR037873">
    <property type="entry name" value="BamE-like"/>
</dbReference>
<dbReference type="RefSeq" id="WP_121644284.1">
    <property type="nucleotide sequence ID" value="NZ_RCWN01000001.1"/>
</dbReference>
<evidence type="ECO:0000313" key="7">
    <source>
        <dbReference type="Proteomes" id="UP000281094"/>
    </source>
</evidence>
<feature type="domain" description="Outer membrane protein assembly factor BamE" evidence="5">
    <location>
        <begin position="40"/>
        <end position="116"/>
    </location>
</feature>
<keyword evidence="1 4" id="KW-0732">Signal</keyword>
<evidence type="ECO:0000256" key="4">
    <source>
        <dbReference type="SAM" id="SignalP"/>
    </source>
</evidence>
<dbReference type="GO" id="GO:1990063">
    <property type="term" value="C:Bam protein complex"/>
    <property type="evidence" value="ECO:0007669"/>
    <property type="project" value="TreeGrafter"/>
</dbReference>
<dbReference type="GO" id="GO:0030674">
    <property type="term" value="F:protein-macromolecule adaptor activity"/>
    <property type="evidence" value="ECO:0007669"/>
    <property type="project" value="TreeGrafter"/>
</dbReference>
<comment type="caution">
    <text evidence="6">The sequence shown here is derived from an EMBL/GenBank/DDBJ whole genome shotgun (WGS) entry which is preliminary data.</text>
</comment>
<accession>A0A3L7J9M9</accession>
<dbReference type="Proteomes" id="UP000281094">
    <property type="component" value="Unassembled WGS sequence"/>
</dbReference>
<evidence type="ECO:0000256" key="3">
    <source>
        <dbReference type="ARBA" id="ARBA00023237"/>
    </source>
</evidence>
<name>A0A3L7J9M9_9HYPH</name>
<dbReference type="EMBL" id="RCWN01000001">
    <property type="protein sequence ID" value="RLQ87316.1"/>
    <property type="molecule type" value="Genomic_DNA"/>
</dbReference>
<organism evidence="6 7">
    <name type="scientific">Notoacmeibacter ruber</name>
    <dbReference type="NCBI Taxonomy" id="2670375"/>
    <lineage>
        <taxon>Bacteria</taxon>
        <taxon>Pseudomonadati</taxon>
        <taxon>Pseudomonadota</taxon>
        <taxon>Alphaproteobacteria</taxon>
        <taxon>Hyphomicrobiales</taxon>
        <taxon>Notoacmeibacteraceae</taxon>
        <taxon>Notoacmeibacter</taxon>
    </lineage>
</organism>
<keyword evidence="3" id="KW-0998">Cell outer membrane</keyword>
<evidence type="ECO:0000256" key="1">
    <source>
        <dbReference type="ARBA" id="ARBA00022729"/>
    </source>
</evidence>
<dbReference type="InterPro" id="IPR007450">
    <property type="entry name" value="BamE_dom"/>
</dbReference>
<keyword evidence="2" id="KW-0472">Membrane</keyword>
<feature type="chain" id="PRO_5018294135" evidence="4">
    <location>
        <begin position="26"/>
        <end position="161"/>
    </location>
</feature>
<keyword evidence="7" id="KW-1185">Reference proteome</keyword>
<dbReference type="Pfam" id="PF04355">
    <property type="entry name" value="BamE"/>
    <property type="match status" value="1"/>
</dbReference>
<evidence type="ECO:0000313" key="6">
    <source>
        <dbReference type="EMBL" id="RLQ87316.1"/>
    </source>
</evidence>
<protein>
    <submittedName>
        <fullName evidence="6">Outer membrane protein assembly factor BamE</fullName>
    </submittedName>
</protein>
<dbReference type="PANTHER" id="PTHR37482:SF1">
    <property type="entry name" value="OUTER MEMBRANE PROTEIN ASSEMBLY FACTOR BAME"/>
    <property type="match status" value="1"/>
</dbReference>
<dbReference type="GO" id="GO:0043165">
    <property type="term" value="P:Gram-negative-bacterium-type cell outer membrane assembly"/>
    <property type="evidence" value="ECO:0007669"/>
    <property type="project" value="TreeGrafter"/>
</dbReference>
<dbReference type="InterPro" id="IPR026592">
    <property type="entry name" value="BamE"/>
</dbReference>
<feature type="signal peptide" evidence="4">
    <location>
        <begin position="1"/>
        <end position="25"/>
    </location>
</feature>
<dbReference type="PANTHER" id="PTHR37482">
    <property type="entry name" value="OUTER MEMBRANE PROTEIN ASSEMBLY FACTOR BAME"/>
    <property type="match status" value="1"/>
</dbReference>
<evidence type="ECO:0000256" key="2">
    <source>
        <dbReference type="ARBA" id="ARBA00023136"/>
    </source>
</evidence>
<dbReference type="Gene3D" id="3.30.1450.10">
    <property type="match status" value="1"/>
</dbReference>
<gene>
    <name evidence="6" type="ORF">D8780_02930</name>
</gene>
<dbReference type="GO" id="GO:0051205">
    <property type="term" value="P:protein insertion into membrane"/>
    <property type="evidence" value="ECO:0007669"/>
    <property type="project" value="TreeGrafter"/>
</dbReference>
<sequence length="161" mass="17249">MVVNNCKIKLAVVAAGFLALPLAGCNSTDALKLNEEFQQGYVIDEDALAATPVGSSREQVLLSLGSPSIKRDFGQGERYYYISQIRQRPVGFAQRRIVDQRVLAVSFDEDGRVSNIANYGLKDGRVFDFIGRTTPTGGRETTFIGGVLSGLGRGAPSAGGF</sequence>
<evidence type="ECO:0000259" key="5">
    <source>
        <dbReference type="Pfam" id="PF04355"/>
    </source>
</evidence>